<dbReference type="Proteomes" id="UP001203207">
    <property type="component" value="Unassembled WGS sequence"/>
</dbReference>
<keyword evidence="6" id="KW-1185">Reference proteome</keyword>
<dbReference type="InterPro" id="IPR001249">
    <property type="entry name" value="AcCoA_biotinCC"/>
</dbReference>
<protein>
    <recommendedName>
        <fullName evidence="1">Biotin carboxyl carrier protein of acetyl-CoA carboxylase</fullName>
    </recommendedName>
</protein>
<dbReference type="EMBL" id="JAKRVX010000008">
    <property type="protein sequence ID" value="MCL9818147.1"/>
    <property type="molecule type" value="Genomic_DNA"/>
</dbReference>
<dbReference type="PROSITE" id="PS50968">
    <property type="entry name" value="BIOTINYL_LIPOYL"/>
    <property type="match status" value="1"/>
</dbReference>
<dbReference type="PANTHER" id="PTHR45266">
    <property type="entry name" value="OXALOACETATE DECARBOXYLASE ALPHA CHAIN"/>
    <property type="match status" value="1"/>
</dbReference>
<dbReference type="RefSeq" id="WP_174654966.1">
    <property type="nucleotide sequence ID" value="NZ_JAKRVX010000008.1"/>
</dbReference>
<evidence type="ECO:0000313" key="6">
    <source>
        <dbReference type="Proteomes" id="UP001203207"/>
    </source>
</evidence>
<evidence type="ECO:0000256" key="1">
    <source>
        <dbReference type="ARBA" id="ARBA00017562"/>
    </source>
</evidence>
<dbReference type="AlphaFoldDB" id="A0AAE3FZ05"/>
<comment type="caution">
    <text evidence="5">The sequence shown here is derived from an EMBL/GenBank/DDBJ whole genome shotgun (WGS) entry which is preliminary data.</text>
</comment>
<dbReference type="Gene3D" id="2.40.50.100">
    <property type="match status" value="1"/>
</dbReference>
<reference evidence="5" key="2">
    <citation type="submission" date="2022-02" db="EMBL/GenBank/DDBJ databases">
        <authorList>
            <person name="Elcheninov A.G."/>
            <person name="Sorokin D.Y."/>
            <person name="Kublanov I.V."/>
        </authorList>
    </citation>
    <scope>NUCLEOTIDE SEQUENCE</scope>
    <source>
        <strain evidence="5">AArc-St2</strain>
    </source>
</reference>
<dbReference type="Pfam" id="PF00364">
    <property type="entry name" value="Biotin_lipoyl"/>
    <property type="match status" value="1"/>
</dbReference>
<dbReference type="GO" id="GO:0009317">
    <property type="term" value="C:acetyl-CoA carboxylase complex"/>
    <property type="evidence" value="ECO:0007669"/>
    <property type="project" value="InterPro"/>
</dbReference>
<reference evidence="5" key="1">
    <citation type="journal article" date="2022" name="Syst. Appl. Microbiol.">
        <title>Natronocalculus amylovorans gen. nov., sp. nov., and Natranaeroarchaeum aerophilus sp. nov., dominant culturable amylolytic natronoarchaea from hypersaline soda lakes in southwestern Siberia.</title>
        <authorList>
            <person name="Sorokin D.Y."/>
            <person name="Elcheninov A.G."/>
            <person name="Khizhniak T.V."/>
            <person name="Koenen M."/>
            <person name="Bale N.J."/>
            <person name="Damste J.S.S."/>
            <person name="Kublanov I.V."/>
        </authorList>
    </citation>
    <scope>NUCLEOTIDE SEQUENCE</scope>
    <source>
        <strain evidence="5">AArc-St2</strain>
    </source>
</reference>
<feature type="domain" description="Lipoyl-binding" evidence="4">
    <location>
        <begin position="1"/>
        <end position="80"/>
    </location>
</feature>
<proteinExistence type="predicted"/>
<dbReference type="InterPro" id="IPR000089">
    <property type="entry name" value="Biotin_lipoyl"/>
</dbReference>
<organism evidence="5 6">
    <name type="scientific">Natronocalculus amylovorans</name>
    <dbReference type="NCBI Taxonomy" id="2917812"/>
    <lineage>
        <taxon>Archaea</taxon>
        <taxon>Methanobacteriati</taxon>
        <taxon>Methanobacteriota</taxon>
        <taxon>Stenosarchaea group</taxon>
        <taxon>Halobacteria</taxon>
        <taxon>Halobacteriales</taxon>
        <taxon>Haloferacaceae</taxon>
        <taxon>Natronocalculus</taxon>
    </lineage>
</organism>
<gene>
    <name evidence="5" type="ORF">AArcSt2_14485</name>
</gene>
<evidence type="ECO:0000256" key="2">
    <source>
        <dbReference type="ARBA" id="ARBA00023267"/>
    </source>
</evidence>
<keyword evidence="2" id="KW-0092">Biotin</keyword>
<dbReference type="NCBIfam" id="NF005457">
    <property type="entry name" value="PRK07051.1"/>
    <property type="match status" value="1"/>
</dbReference>
<dbReference type="PANTHER" id="PTHR45266:SF3">
    <property type="entry name" value="OXALOACETATE DECARBOXYLASE ALPHA CHAIN"/>
    <property type="match status" value="1"/>
</dbReference>
<evidence type="ECO:0000259" key="4">
    <source>
        <dbReference type="PROSITE" id="PS50968"/>
    </source>
</evidence>
<feature type="region of interest" description="Disordered" evidence="3">
    <location>
        <begin position="1"/>
        <end position="22"/>
    </location>
</feature>
<dbReference type="InterPro" id="IPR011053">
    <property type="entry name" value="Single_hybrid_motif"/>
</dbReference>
<dbReference type="GO" id="GO:0006633">
    <property type="term" value="P:fatty acid biosynthetic process"/>
    <property type="evidence" value="ECO:0007669"/>
    <property type="project" value="InterPro"/>
</dbReference>
<evidence type="ECO:0000313" key="5">
    <source>
        <dbReference type="EMBL" id="MCL9818147.1"/>
    </source>
</evidence>
<accession>A0AAE3FZ05</accession>
<dbReference type="CDD" id="cd06850">
    <property type="entry name" value="biotinyl_domain"/>
    <property type="match status" value="1"/>
</dbReference>
<dbReference type="GO" id="GO:0003989">
    <property type="term" value="F:acetyl-CoA carboxylase activity"/>
    <property type="evidence" value="ECO:0007669"/>
    <property type="project" value="InterPro"/>
</dbReference>
<dbReference type="SUPFAM" id="SSF51230">
    <property type="entry name" value="Single hybrid motif"/>
    <property type="match status" value="1"/>
</dbReference>
<evidence type="ECO:0000256" key="3">
    <source>
        <dbReference type="SAM" id="MobiDB-lite"/>
    </source>
</evidence>
<dbReference type="PRINTS" id="PR01071">
    <property type="entry name" value="ACOABIOTINCC"/>
</dbReference>
<dbReference type="InterPro" id="IPR050709">
    <property type="entry name" value="Biotin_Carboxyl_Carrier/Decarb"/>
</dbReference>
<sequence>MSTEHTITAPMPGVFYRQSDPTDDPFVEVGDDVSKGETVCLVGVMKNFHDVTSDADGTVSEILVENEDAIDVGDALIVLETEE</sequence>
<name>A0AAE3FZ05_9EURY</name>